<comment type="caution">
    <text evidence="1">The sequence shown here is derived from an EMBL/GenBank/DDBJ whole genome shotgun (WGS) entry which is preliminary data.</text>
</comment>
<sequence length="216" mass="24933">MKPGSMSEEDHYVELFGLTHFSETLKVARYYELHPSHPLHTFAVTLDSMRKLYVYITVLYPSDVDDILPAIGRRVTLLENIGEIHRLNVKFDDRFCKTRGLHYILKNFGLLRKAEYLTTRMTGSAPVDMLPKMLKALEVYIQSTSEDIATNRNINDLRCQIDHAANHGDQRRFRKLRNQIIEEVGPDRASSWEDLFEHDAKEASEGRSDCPSIPEP</sequence>
<accession>A0ABR2XTT8</accession>
<dbReference type="EMBL" id="JARVKM010000024">
    <property type="protein sequence ID" value="KAK9776995.1"/>
    <property type="molecule type" value="Genomic_DNA"/>
</dbReference>
<reference evidence="1 2" key="1">
    <citation type="submission" date="2024-02" db="EMBL/GenBank/DDBJ databases">
        <title>First draft genome assembly of two strains of Seiridium cardinale.</title>
        <authorList>
            <person name="Emiliani G."/>
            <person name="Scali E."/>
        </authorList>
    </citation>
    <scope>NUCLEOTIDE SEQUENCE [LARGE SCALE GENOMIC DNA]</scope>
    <source>
        <strain evidence="1 2">BM-138-000479</strain>
    </source>
</reference>
<gene>
    <name evidence="1" type="ORF">SCAR479_06396</name>
</gene>
<organism evidence="1 2">
    <name type="scientific">Seiridium cardinale</name>
    <dbReference type="NCBI Taxonomy" id="138064"/>
    <lineage>
        <taxon>Eukaryota</taxon>
        <taxon>Fungi</taxon>
        <taxon>Dikarya</taxon>
        <taxon>Ascomycota</taxon>
        <taxon>Pezizomycotina</taxon>
        <taxon>Sordariomycetes</taxon>
        <taxon>Xylariomycetidae</taxon>
        <taxon>Amphisphaeriales</taxon>
        <taxon>Sporocadaceae</taxon>
        <taxon>Seiridium</taxon>
    </lineage>
</organism>
<keyword evidence="2" id="KW-1185">Reference proteome</keyword>
<proteinExistence type="predicted"/>
<name>A0ABR2XTT8_9PEZI</name>
<evidence type="ECO:0000313" key="2">
    <source>
        <dbReference type="Proteomes" id="UP001465668"/>
    </source>
</evidence>
<protein>
    <submittedName>
        <fullName evidence="1">Uncharacterized protein</fullName>
    </submittedName>
</protein>
<evidence type="ECO:0000313" key="1">
    <source>
        <dbReference type="EMBL" id="KAK9776995.1"/>
    </source>
</evidence>
<dbReference type="Proteomes" id="UP001465668">
    <property type="component" value="Unassembled WGS sequence"/>
</dbReference>